<dbReference type="InterPro" id="IPR013783">
    <property type="entry name" value="Ig-like_fold"/>
</dbReference>
<evidence type="ECO:0000256" key="6">
    <source>
        <dbReference type="ARBA" id="ARBA00023157"/>
    </source>
</evidence>
<dbReference type="EMBL" id="AFYH01079905">
    <property type="status" value="NOT_ANNOTATED_CDS"/>
    <property type="molecule type" value="Genomic_DNA"/>
</dbReference>
<dbReference type="eggNOG" id="ENOG502S6PI">
    <property type="taxonomic scope" value="Eukaryota"/>
</dbReference>
<dbReference type="CDD" id="cd00099">
    <property type="entry name" value="IgV"/>
    <property type="match status" value="1"/>
</dbReference>
<feature type="domain" description="Ig-like" evidence="8">
    <location>
        <begin position="1"/>
        <end position="83"/>
    </location>
</feature>
<evidence type="ECO:0000313" key="9">
    <source>
        <dbReference type="Ensembl" id="ENSLACP00000016080.1"/>
    </source>
</evidence>
<organism evidence="9 10">
    <name type="scientific">Latimeria chalumnae</name>
    <name type="common">Coelacanth</name>
    <dbReference type="NCBI Taxonomy" id="7897"/>
    <lineage>
        <taxon>Eukaryota</taxon>
        <taxon>Metazoa</taxon>
        <taxon>Chordata</taxon>
        <taxon>Craniata</taxon>
        <taxon>Vertebrata</taxon>
        <taxon>Euteleostomi</taxon>
        <taxon>Coelacanthiformes</taxon>
        <taxon>Coelacanthidae</taxon>
        <taxon>Latimeria</taxon>
    </lineage>
</organism>
<dbReference type="InterPro" id="IPR003599">
    <property type="entry name" value="Ig_sub"/>
</dbReference>
<keyword evidence="10" id="KW-1185">Reference proteome</keyword>
<dbReference type="HOGENOM" id="CLU_077975_1_1_1"/>
<dbReference type="GO" id="GO:0009617">
    <property type="term" value="P:response to bacterium"/>
    <property type="evidence" value="ECO:0007669"/>
    <property type="project" value="TreeGrafter"/>
</dbReference>
<evidence type="ECO:0000256" key="1">
    <source>
        <dbReference type="ARBA" id="ARBA00004236"/>
    </source>
</evidence>
<evidence type="ECO:0000256" key="5">
    <source>
        <dbReference type="ARBA" id="ARBA00023136"/>
    </source>
</evidence>
<keyword evidence="3" id="KW-0732">Signal</keyword>
<reference evidence="10" key="1">
    <citation type="submission" date="2011-08" db="EMBL/GenBank/DDBJ databases">
        <title>The draft genome of Latimeria chalumnae.</title>
        <authorList>
            <person name="Di Palma F."/>
            <person name="Alfoldi J."/>
            <person name="Johnson J."/>
            <person name="Berlin A."/>
            <person name="Gnerre S."/>
            <person name="Jaffe D."/>
            <person name="MacCallum I."/>
            <person name="Young S."/>
            <person name="Walker B.J."/>
            <person name="Lander E."/>
            <person name="Lindblad-Toh K."/>
        </authorList>
    </citation>
    <scope>NUCLEOTIDE SEQUENCE [LARGE SCALE GENOMIC DNA]</scope>
    <source>
        <strain evidence="10">Wild caught</strain>
    </source>
</reference>
<name>H3B2F9_LATCH</name>
<protein>
    <recommendedName>
        <fullName evidence="8">Ig-like domain-containing protein</fullName>
    </recommendedName>
</protein>
<keyword evidence="5" id="KW-0472">Membrane</keyword>
<evidence type="ECO:0000256" key="3">
    <source>
        <dbReference type="ARBA" id="ARBA00022729"/>
    </source>
</evidence>
<dbReference type="PANTHER" id="PTHR19433:SF137">
    <property type="entry name" value="IG-LIKE DOMAIN-CONTAINING PROTEIN"/>
    <property type="match status" value="1"/>
</dbReference>
<dbReference type="AlphaFoldDB" id="H3B2F9"/>
<dbReference type="Gene3D" id="2.60.40.10">
    <property type="entry name" value="Immunoglobulins"/>
    <property type="match status" value="2"/>
</dbReference>
<dbReference type="InParanoid" id="H3B2F9"/>
<keyword evidence="7" id="KW-0325">Glycoprotein</keyword>
<dbReference type="GO" id="GO:0002376">
    <property type="term" value="P:immune system process"/>
    <property type="evidence" value="ECO:0007669"/>
    <property type="project" value="UniProtKB-KW"/>
</dbReference>
<proteinExistence type="predicted"/>
<comment type="subcellular location">
    <subcellularLocation>
        <location evidence="1">Cell membrane</location>
    </subcellularLocation>
</comment>
<dbReference type="PROSITE" id="PS50835">
    <property type="entry name" value="IG_LIKE"/>
    <property type="match status" value="2"/>
</dbReference>
<keyword evidence="6" id="KW-1015">Disulfide bond</keyword>
<dbReference type="EMBL" id="AFYH01079906">
    <property type="status" value="NOT_ANNOTATED_CDS"/>
    <property type="molecule type" value="Genomic_DNA"/>
</dbReference>
<dbReference type="InterPro" id="IPR036179">
    <property type="entry name" value="Ig-like_dom_sf"/>
</dbReference>
<evidence type="ECO:0000256" key="4">
    <source>
        <dbReference type="ARBA" id="ARBA00022859"/>
    </source>
</evidence>
<dbReference type="GeneTree" id="ENSGT00830000128446"/>
<keyword evidence="4" id="KW-0391">Immunity</keyword>
<accession>H3B2F9</accession>
<reference evidence="9" key="3">
    <citation type="submission" date="2025-09" db="UniProtKB">
        <authorList>
            <consortium name="Ensembl"/>
        </authorList>
    </citation>
    <scope>IDENTIFICATION</scope>
</reference>
<evidence type="ECO:0000256" key="7">
    <source>
        <dbReference type="ARBA" id="ARBA00023180"/>
    </source>
</evidence>
<evidence type="ECO:0000259" key="8">
    <source>
        <dbReference type="PROSITE" id="PS50835"/>
    </source>
</evidence>
<dbReference type="Proteomes" id="UP000008672">
    <property type="component" value="Unassembled WGS sequence"/>
</dbReference>
<sequence length="214" mass="24505">KEGFSVSLTCTYSTSSSYIYLHWYHSYPNRASEYILQRGAKSRSGNVHTAEFAKGKFDSRVDSSTTTLTINNVQLSDAALYYCALQVAQCWRSYPLLYKNFIHSCNSHHLNCVSHFPLFFQPQELTVPSEEGETVTLTCTYSTSTSNIFLHWYRKYPKTAPEFIHYRGAKGYTGTHTADFAKQRFDSKTDSSSTRLTVKNLELRDTALYYCALH</sequence>
<dbReference type="InterPro" id="IPR052051">
    <property type="entry name" value="TCR_complex_component"/>
</dbReference>
<dbReference type="Pfam" id="PF07686">
    <property type="entry name" value="V-set"/>
    <property type="match status" value="2"/>
</dbReference>
<dbReference type="GO" id="GO:0005886">
    <property type="term" value="C:plasma membrane"/>
    <property type="evidence" value="ECO:0007669"/>
    <property type="project" value="UniProtKB-SubCell"/>
</dbReference>
<evidence type="ECO:0000256" key="2">
    <source>
        <dbReference type="ARBA" id="ARBA00022475"/>
    </source>
</evidence>
<dbReference type="PANTHER" id="PTHR19433">
    <property type="entry name" value="T-CELL RECEPTOR ALPHA CHAIN V REGION-RELATED"/>
    <property type="match status" value="1"/>
</dbReference>
<feature type="domain" description="Ig-like" evidence="8">
    <location>
        <begin position="122"/>
        <end position="214"/>
    </location>
</feature>
<reference evidence="9" key="2">
    <citation type="submission" date="2025-08" db="UniProtKB">
        <authorList>
            <consortium name="Ensembl"/>
        </authorList>
    </citation>
    <scope>IDENTIFICATION</scope>
</reference>
<keyword evidence="2" id="KW-1003">Cell membrane</keyword>
<dbReference type="SUPFAM" id="SSF48726">
    <property type="entry name" value="Immunoglobulin"/>
    <property type="match status" value="2"/>
</dbReference>
<dbReference type="Ensembl" id="ENSLACT00000016191.1">
    <property type="protein sequence ID" value="ENSLACP00000016080.1"/>
    <property type="gene ID" value="ENSLACG00000014163.1"/>
</dbReference>
<dbReference type="SMART" id="SM00409">
    <property type="entry name" value="IG"/>
    <property type="match status" value="2"/>
</dbReference>
<evidence type="ECO:0000313" key="10">
    <source>
        <dbReference type="Proteomes" id="UP000008672"/>
    </source>
</evidence>
<dbReference type="InterPro" id="IPR007110">
    <property type="entry name" value="Ig-like_dom"/>
</dbReference>
<dbReference type="InterPro" id="IPR013106">
    <property type="entry name" value="Ig_V-set"/>
</dbReference>
<dbReference type="SMART" id="SM00406">
    <property type="entry name" value="IGv"/>
    <property type="match status" value="2"/>
</dbReference>